<dbReference type="InterPro" id="IPR013123">
    <property type="entry name" value="SpoU_subst-bd"/>
</dbReference>
<keyword evidence="2 4" id="KW-0808">Transferase</keyword>
<dbReference type="SUPFAM" id="SSF55315">
    <property type="entry name" value="L30e-like"/>
    <property type="match status" value="1"/>
</dbReference>
<dbReference type="PANTHER" id="PTHR46429:SF1">
    <property type="entry name" value="23S RRNA (GUANOSINE-2'-O-)-METHYLTRANSFERASE RLMB"/>
    <property type="match status" value="1"/>
</dbReference>
<dbReference type="GO" id="GO:0006396">
    <property type="term" value="P:RNA processing"/>
    <property type="evidence" value="ECO:0007669"/>
    <property type="project" value="InterPro"/>
</dbReference>
<dbReference type="Proteomes" id="UP000263268">
    <property type="component" value="Unassembled WGS sequence"/>
</dbReference>
<organism evidence="4 5">
    <name type="scientific">Xanthomarina gelatinilytica</name>
    <dbReference type="NCBI Taxonomy" id="1137281"/>
    <lineage>
        <taxon>Bacteria</taxon>
        <taxon>Pseudomonadati</taxon>
        <taxon>Bacteroidota</taxon>
        <taxon>Flavobacteriia</taxon>
        <taxon>Flavobacteriales</taxon>
        <taxon>Flavobacteriaceae</taxon>
        <taxon>Xanthomarina</taxon>
    </lineage>
</organism>
<evidence type="ECO:0000313" key="4">
    <source>
        <dbReference type="EMBL" id="HCY80501.1"/>
    </source>
</evidence>
<dbReference type="GO" id="GO:0008173">
    <property type="term" value="F:RNA methyltransferase activity"/>
    <property type="evidence" value="ECO:0007669"/>
    <property type="project" value="InterPro"/>
</dbReference>
<dbReference type="EMBL" id="DPRK01000032">
    <property type="protein sequence ID" value="HCY80501.1"/>
    <property type="molecule type" value="Genomic_DNA"/>
</dbReference>
<dbReference type="Pfam" id="PF00588">
    <property type="entry name" value="SpoU_methylase"/>
    <property type="match status" value="1"/>
</dbReference>
<dbReference type="NCBIfam" id="TIGR00186">
    <property type="entry name" value="rRNA_methyl_3"/>
    <property type="match status" value="1"/>
</dbReference>
<dbReference type="Gene3D" id="3.40.1280.10">
    <property type="match status" value="1"/>
</dbReference>
<dbReference type="CDD" id="cd18103">
    <property type="entry name" value="SpoU-like_RlmB"/>
    <property type="match status" value="1"/>
</dbReference>
<evidence type="ECO:0000256" key="1">
    <source>
        <dbReference type="ARBA" id="ARBA00022603"/>
    </source>
</evidence>
<name>A0A3D6BMR3_9FLAO</name>
<dbReference type="Pfam" id="PF08032">
    <property type="entry name" value="SpoU_sub_bind"/>
    <property type="match status" value="1"/>
</dbReference>
<comment type="caution">
    <text evidence="4">The sequence shown here is derived from an EMBL/GenBank/DDBJ whole genome shotgun (WGS) entry which is preliminary data.</text>
</comment>
<dbReference type="InterPro" id="IPR001537">
    <property type="entry name" value="SpoU_MeTrfase"/>
</dbReference>
<dbReference type="InterPro" id="IPR029028">
    <property type="entry name" value="Alpha/beta_knot_MTases"/>
</dbReference>
<dbReference type="GO" id="GO:0003723">
    <property type="term" value="F:RNA binding"/>
    <property type="evidence" value="ECO:0007669"/>
    <property type="project" value="InterPro"/>
</dbReference>
<gene>
    <name evidence="4" type="ORF">DHV22_02300</name>
</gene>
<dbReference type="InterPro" id="IPR029026">
    <property type="entry name" value="tRNA_m1G_MTases_N"/>
</dbReference>
<dbReference type="AlphaFoldDB" id="A0A3D6BMR3"/>
<dbReference type="GO" id="GO:0005829">
    <property type="term" value="C:cytosol"/>
    <property type="evidence" value="ECO:0007669"/>
    <property type="project" value="TreeGrafter"/>
</dbReference>
<dbReference type="InterPro" id="IPR029064">
    <property type="entry name" value="Ribosomal_eL30-like_sf"/>
</dbReference>
<evidence type="ECO:0000256" key="2">
    <source>
        <dbReference type="ARBA" id="ARBA00022679"/>
    </source>
</evidence>
<accession>A0A3D6BMR3</accession>
<evidence type="ECO:0000259" key="3">
    <source>
        <dbReference type="SMART" id="SM00967"/>
    </source>
</evidence>
<dbReference type="SUPFAM" id="SSF75217">
    <property type="entry name" value="alpha/beta knot"/>
    <property type="match status" value="1"/>
</dbReference>
<reference evidence="4 5" key="1">
    <citation type="journal article" date="2018" name="Nat. Biotechnol.">
        <title>A standardized bacterial taxonomy based on genome phylogeny substantially revises the tree of life.</title>
        <authorList>
            <person name="Parks D.H."/>
            <person name="Chuvochina M."/>
            <person name="Waite D.W."/>
            <person name="Rinke C."/>
            <person name="Skarshewski A."/>
            <person name="Chaumeil P.A."/>
            <person name="Hugenholtz P."/>
        </authorList>
    </citation>
    <scope>NUCLEOTIDE SEQUENCE [LARGE SCALE GENOMIC DNA]</scope>
    <source>
        <strain evidence="4">UBA10227</strain>
    </source>
</reference>
<feature type="domain" description="RNA 2-O ribose methyltransferase substrate binding" evidence="3">
    <location>
        <begin position="6"/>
        <end position="80"/>
    </location>
</feature>
<keyword evidence="1 4" id="KW-0489">Methyltransferase</keyword>
<dbReference type="SMART" id="SM00967">
    <property type="entry name" value="SpoU_sub_bind"/>
    <property type="match status" value="1"/>
</dbReference>
<dbReference type="GO" id="GO:0032259">
    <property type="term" value="P:methylation"/>
    <property type="evidence" value="ECO:0007669"/>
    <property type="project" value="UniProtKB-KW"/>
</dbReference>
<evidence type="ECO:0000313" key="5">
    <source>
        <dbReference type="Proteomes" id="UP000263268"/>
    </source>
</evidence>
<dbReference type="InterPro" id="IPR004441">
    <property type="entry name" value="rRNA_MeTrfase_TrmH"/>
</dbReference>
<sequence length="244" mass="26725">MENSTQIFGLRAIMEAIYSGETIEKVFIQKGLKGDLYNELETLLRKENISSSYVPIEKLNRLTNKNHQGAVAQISPVAFHDLEELVLQVMETSKTPLFVLLDQLSDVRNFGAIIRTAECTGVDGIIIQKKGGAPVNGDTIKTSAGAVFKVPICKVDHIKDAMFFLQASGIKVIAATEKTDHTIYDVSFKEPCAIIMGSEGRGINPSVLKLVDDKAKLPLLGEIESLNVSVACGVFLYEALRQRL</sequence>
<dbReference type="PANTHER" id="PTHR46429">
    <property type="entry name" value="23S RRNA (GUANOSINE-2'-O-)-METHYLTRANSFERASE RLMB"/>
    <property type="match status" value="1"/>
</dbReference>
<proteinExistence type="predicted"/>
<dbReference type="Gene3D" id="3.30.1330.30">
    <property type="match status" value="1"/>
</dbReference>
<protein>
    <submittedName>
        <fullName evidence="4">23S rRNA (Guanosine(2251)-2'-O)-methyltransferase RlmB</fullName>
    </submittedName>
</protein>